<dbReference type="Proteomes" id="UP001592582">
    <property type="component" value="Unassembled WGS sequence"/>
</dbReference>
<feature type="compositionally biased region" description="Pro residues" evidence="1">
    <location>
        <begin position="498"/>
        <end position="509"/>
    </location>
</feature>
<organism evidence="2 3">
    <name type="scientific">Streptacidiphilus alkalitolerans</name>
    <dbReference type="NCBI Taxonomy" id="3342712"/>
    <lineage>
        <taxon>Bacteria</taxon>
        <taxon>Bacillati</taxon>
        <taxon>Actinomycetota</taxon>
        <taxon>Actinomycetes</taxon>
        <taxon>Kitasatosporales</taxon>
        <taxon>Streptomycetaceae</taxon>
        <taxon>Streptacidiphilus</taxon>
    </lineage>
</organism>
<evidence type="ECO:0000313" key="2">
    <source>
        <dbReference type="EMBL" id="MFC1410398.1"/>
    </source>
</evidence>
<name>A0ABV6V9V3_9ACTN</name>
<evidence type="ECO:0000313" key="3">
    <source>
        <dbReference type="Proteomes" id="UP001592582"/>
    </source>
</evidence>
<proteinExistence type="predicted"/>
<comment type="caution">
    <text evidence="2">The sequence shown here is derived from an EMBL/GenBank/DDBJ whole genome shotgun (WGS) entry which is preliminary data.</text>
</comment>
<protein>
    <recommendedName>
        <fullName evidence="4">Portal protein</fullName>
    </recommendedName>
</protein>
<feature type="region of interest" description="Disordered" evidence="1">
    <location>
        <begin position="389"/>
        <end position="432"/>
    </location>
</feature>
<dbReference type="EMBL" id="JBHEZX010000005">
    <property type="protein sequence ID" value="MFC1410398.1"/>
    <property type="molecule type" value="Genomic_DNA"/>
</dbReference>
<gene>
    <name evidence="2" type="ORF">ACEZDG_14100</name>
</gene>
<feature type="compositionally biased region" description="Low complexity" evidence="1">
    <location>
        <begin position="401"/>
        <end position="417"/>
    </location>
</feature>
<feature type="region of interest" description="Disordered" evidence="1">
    <location>
        <begin position="477"/>
        <end position="509"/>
    </location>
</feature>
<evidence type="ECO:0008006" key="4">
    <source>
        <dbReference type="Google" id="ProtNLM"/>
    </source>
</evidence>
<evidence type="ECO:0000256" key="1">
    <source>
        <dbReference type="SAM" id="MobiDB-lite"/>
    </source>
</evidence>
<dbReference type="RefSeq" id="WP_380507967.1">
    <property type="nucleotide sequence ID" value="NZ_JBHEZX010000005.1"/>
</dbReference>
<keyword evidence="3" id="KW-1185">Reference proteome</keyword>
<sequence length="615" mass="64847">MRFRLRRDPQYTAVNIPAHGGRGARTITAAAQVLKAPKLPPLPMTALMGASREYGRQTEAWGYYDAVGELHSATGWMGNSLSRVTLVAAKITPGEDPVIVADGPAAQLVADFAGGANGQASFMNRAGQQLFVPGESYLVGIPSDVKGGPDRWQPCSSTELTWGTGDTWYLDDGTGRVQLPDNTVIIRAWQSHPQRAQWPDSSVMAAIPILRELVGLNDHTDAQIKSRLAGNGILVLPQSVTFPSGQGAQEGDDADGADPFVEDLIDAMMTPIQDRSSAAAVVPLVIKVPDDVVGKIQHLTFSTELDESMPDRIEAAITRLATALDLPPELLLGIGKANHWSAWQIDESGVRVHIVPPATIISHALSVGWLQPAMELLGDPDPGSWVVLPDTTGLTNRPDKSGAAQALGAAGALSQAAQRRENGFGEEDAPTPAEQQQALIMAILGAAPQLAPALLPMLGIKVDPALLPPVAGTSLAPSPAADAGQPLAPSPRALPQRPASPPDNAPSAPPVAAAALDVAVFRALELAGKRLLTRDLRATYQQVSPHELHTHVTVAERDLDRLLAGAWDHLPLTLPEYPGLAASADQYVRALLLTGEPHSRQSMSGFLGHLGVLCG</sequence>
<accession>A0ABV6V9V3</accession>
<reference evidence="2 3" key="1">
    <citation type="submission" date="2024-09" db="EMBL/GenBank/DDBJ databases">
        <authorList>
            <person name="Lee S.D."/>
        </authorList>
    </citation>
    <scope>NUCLEOTIDE SEQUENCE [LARGE SCALE GENOMIC DNA]</scope>
    <source>
        <strain evidence="2 3">N1-1</strain>
    </source>
</reference>